<dbReference type="PANTHER" id="PTHR43124">
    <property type="entry name" value="PURINE EFFLUX PUMP PBUE"/>
    <property type="match status" value="1"/>
</dbReference>
<feature type="transmembrane region" description="Helical" evidence="7">
    <location>
        <begin position="123"/>
        <end position="143"/>
    </location>
</feature>
<gene>
    <name evidence="9" type="ORF">ALO91_04655</name>
</gene>
<evidence type="ECO:0000256" key="1">
    <source>
        <dbReference type="ARBA" id="ARBA00004651"/>
    </source>
</evidence>
<dbReference type="InterPro" id="IPR036259">
    <property type="entry name" value="MFS_trans_sf"/>
</dbReference>
<feature type="transmembrane region" description="Helical" evidence="7">
    <location>
        <begin position="93"/>
        <end position="111"/>
    </location>
</feature>
<dbReference type="InterPro" id="IPR011701">
    <property type="entry name" value="MFS"/>
</dbReference>
<keyword evidence="4 7" id="KW-1133">Transmembrane helix</keyword>
<keyword evidence="3 7" id="KW-0812">Transmembrane</keyword>
<dbReference type="InterPro" id="IPR004748">
    <property type="entry name" value="Polyol_permease-like"/>
</dbReference>
<dbReference type="Pfam" id="PF07690">
    <property type="entry name" value="MFS_1"/>
    <property type="match status" value="1"/>
</dbReference>
<feature type="transmembrane region" description="Helical" evidence="7">
    <location>
        <begin position="273"/>
        <end position="293"/>
    </location>
</feature>
<feature type="domain" description="Major facilitator superfamily (MFS) profile" evidence="8">
    <location>
        <begin position="57"/>
        <end position="451"/>
    </location>
</feature>
<dbReference type="SUPFAM" id="SSF103473">
    <property type="entry name" value="MFS general substrate transporter"/>
    <property type="match status" value="1"/>
</dbReference>
<comment type="subcellular location">
    <subcellularLocation>
        <location evidence="1">Cell membrane</location>
        <topology evidence="1">Multi-pass membrane protein</topology>
    </subcellularLocation>
</comment>
<dbReference type="PATRIC" id="fig|199198.5.peg.995"/>
<dbReference type="AlphaFoldDB" id="A0A0P9MBZ0"/>
<organism evidence="9 10">
    <name type="scientific">Pseudomonas syringae pv. aceris</name>
    <dbReference type="NCBI Taxonomy" id="199198"/>
    <lineage>
        <taxon>Bacteria</taxon>
        <taxon>Pseudomonadati</taxon>
        <taxon>Pseudomonadota</taxon>
        <taxon>Gammaproteobacteria</taxon>
        <taxon>Pseudomonadales</taxon>
        <taxon>Pseudomonadaceae</taxon>
        <taxon>Pseudomonas</taxon>
        <taxon>Pseudomonas syringae</taxon>
    </lineage>
</organism>
<feature type="transmembrane region" description="Helical" evidence="7">
    <location>
        <begin position="425"/>
        <end position="446"/>
    </location>
</feature>
<evidence type="ECO:0000313" key="10">
    <source>
        <dbReference type="Proteomes" id="UP000050297"/>
    </source>
</evidence>
<comment type="caution">
    <text evidence="9">The sequence shown here is derived from an EMBL/GenBank/DDBJ whole genome shotgun (WGS) entry which is preliminary data.</text>
</comment>
<evidence type="ECO:0000256" key="4">
    <source>
        <dbReference type="ARBA" id="ARBA00022989"/>
    </source>
</evidence>
<dbReference type="GO" id="GO:0005886">
    <property type="term" value="C:plasma membrane"/>
    <property type="evidence" value="ECO:0007669"/>
    <property type="project" value="UniProtKB-SubCell"/>
</dbReference>
<feature type="transmembrane region" description="Helical" evidence="7">
    <location>
        <begin position="305"/>
        <end position="323"/>
    </location>
</feature>
<evidence type="ECO:0000313" key="9">
    <source>
        <dbReference type="EMBL" id="KPW27447.1"/>
    </source>
</evidence>
<evidence type="ECO:0000256" key="3">
    <source>
        <dbReference type="ARBA" id="ARBA00022692"/>
    </source>
</evidence>
<dbReference type="CDD" id="cd17337">
    <property type="entry name" value="MFS_CsbX"/>
    <property type="match status" value="1"/>
</dbReference>
<accession>A0A0P9MBZ0</accession>
<feature type="transmembrane region" description="Helical" evidence="7">
    <location>
        <begin position="397"/>
        <end position="419"/>
    </location>
</feature>
<evidence type="ECO:0000256" key="2">
    <source>
        <dbReference type="ARBA" id="ARBA00022475"/>
    </source>
</evidence>
<evidence type="ECO:0000256" key="5">
    <source>
        <dbReference type="ARBA" id="ARBA00023136"/>
    </source>
</evidence>
<dbReference type="PROSITE" id="PS50850">
    <property type="entry name" value="MFS"/>
    <property type="match status" value="1"/>
</dbReference>
<feature type="transmembrane region" description="Helical" evidence="7">
    <location>
        <begin position="362"/>
        <end position="385"/>
    </location>
</feature>
<dbReference type="InterPro" id="IPR020846">
    <property type="entry name" value="MFS_dom"/>
</dbReference>
<keyword evidence="2" id="KW-1003">Cell membrane</keyword>
<dbReference type="GO" id="GO:0022857">
    <property type="term" value="F:transmembrane transporter activity"/>
    <property type="evidence" value="ECO:0007669"/>
    <property type="project" value="InterPro"/>
</dbReference>
<keyword evidence="5 7" id="KW-0472">Membrane</keyword>
<sequence>MPEADACAIQSVFQPHRGHSYGAPKRRATKRTGKLSNQSTPNTPLVRFCDKVGIPYPMFWGFVGLLIFMIGDGVELGYLSPFLSERGMPGDEVAMIFTLYGVTVGISSWLAGALSNIWGPKRVMFLGLIIWSVFEVLFLVYGLQELSYSMILLTYGLRGFGYPLFAYGFLVWIAASTPSRKMGMAVGWFWVAYAAGLPMLGSLVASIAIPLIGALLTFWLSFALVVIGGVIGLVGMREAHGMRRLAPEGERPLVSMAKNITIMWTRPKVSLAGIVRVINTSSMFGFLVVMPGFFMQTVGFTLEEWLRLLTIVFVFNIIGNLGSSVISTKIGYRNTILWFGAVGSTISTPLFFFMPQAFPNDFLIASIFGAFYGLTLACFVPLSALAPALAPNNKAAALSVLSLGAGASTWVGPAVVAIFNESYGIEGVVWAFSGLYALSAVLTVFLKDPEPVHDPILIKIKRRIKVFAPRLDYRWAHAEDPKQGQS</sequence>
<name>A0A0P9MBZ0_PSESX</name>
<dbReference type="InterPro" id="IPR050189">
    <property type="entry name" value="MFS_Efflux_Transporters"/>
</dbReference>
<feature type="transmembrane region" description="Helical" evidence="7">
    <location>
        <begin position="187"/>
        <end position="212"/>
    </location>
</feature>
<feature type="transmembrane region" description="Helical" evidence="7">
    <location>
        <begin position="155"/>
        <end position="175"/>
    </location>
</feature>
<feature type="transmembrane region" description="Helical" evidence="7">
    <location>
        <begin position="54"/>
        <end position="73"/>
    </location>
</feature>
<feature type="transmembrane region" description="Helical" evidence="7">
    <location>
        <begin position="218"/>
        <end position="236"/>
    </location>
</feature>
<protein>
    <submittedName>
        <fullName evidence="9">Major facilitator super family</fullName>
    </submittedName>
</protein>
<feature type="transmembrane region" description="Helical" evidence="7">
    <location>
        <begin position="335"/>
        <end position="356"/>
    </location>
</feature>
<proteinExistence type="predicted"/>
<evidence type="ECO:0000256" key="7">
    <source>
        <dbReference type="SAM" id="Phobius"/>
    </source>
</evidence>
<feature type="region of interest" description="Disordered" evidence="6">
    <location>
        <begin position="16"/>
        <end position="39"/>
    </location>
</feature>
<feature type="compositionally biased region" description="Basic residues" evidence="6">
    <location>
        <begin position="16"/>
        <end position="33"/>
    </location>
</feature>
<evidence type="ECO:0000259" key="8">
    <source>
        <dbReference type="PROSITE" id="PS50850"/>
    </source>
</evidence>
<dbReference type="Proteomes" id="UP000050297">
    <property type="component" value="Unassembled WGS sequence"/>
</dbReference>
<dbReference type="PANTHER" id="PTHR43124:SF3">
    <property type="entry name" value="CHLORAMPHENICOL EFFLUX PUMP RV0191"/>
    <property type="match status" value="1"/>
</dbReference>
<dbReference type="EMBL" id="LJPM01000017">
    <property type="protein sequence ID" value="KPW27447.1"/>
    <property type="molecule type" value="Genomic_DNA"/>
</dbReference>
<evidence type="ECO:0000256" key="6">
    <source>
        <dbReference type="SAM" id="MobiDB-lite"/>
    </source>
</evidence>
<dbReference type="NCBIfam" id="TIGR00897">
    <property type="entry name" value="2A0118"/>
    <property type="match status" value="1"/>
</dbReference>
<dbReference type="Gene3D" id="1.20.1250.20">
    <property type="entry name" value="MFS general substrate transporter like domains"/>
    <property type="match status" value="2"/>
</dbReference>
<reference evidence="9 10" key="1">
    <citation type="submission" date="2015-09" db="EMBL/GenBank/DDBJ databases">
        <title>Genome announcement of multiple Pseudomonas syringae strains.</title>
        <authorList>
            <person name="Thakur S."/>
            <person name="Wang P.W."/>
            <person name="Gong Y."/>
            <person name="Weir B.S."/>
            <person name="Guttman D.S."/>
        </authorList>
    </citation>
    <scope>NUCLEOTIDE SEQUENCE [LARGE SCALE GENOMIC DNA]</scope>
    <source>
        <strain evidence="9 10">ICMP2802</strain>
    </source>
</reference>